<reference evidence="2" key="1">
    <citation type="journal article" date="2021" name="Front. Microbiol.">
        <title>Comprehensive Comparative Genomics and Phenotyping of Methylobacterium Species.</title>
        <authorList>
            <person name="Alessa O."/>
            <person name="Ogura Y."/>
            <person name="Fujitani Y."/>
            <person name="Takami H."/>
            <person name="Hayashi T."/>
            <person name="Sahin N."/>
            <person name="Tani A."/>
        </authorList>
    </citation>
    <scope>NUCLEOTIDE SEQUENCE</scope>
    <source>
        <strain evidence="2">DSM 17168</strain>
    </source>
</reference>
<feature type="chain" id="PRO_5046808991" evidence="1">
    <location>
        <begin position="28"/>
        <end position="149"/>
    </location>
</feature>
<keyword evidence="1" id="KW-0732">Signal</keyword>
<dbReference type="RefSeq" id="WP_238233382.1">
    <property type="nucleotide sequence ID" value="NZ_BPQQ01000004.1"/>
</dbReference>
<gene>
    <name evidence="2" type="ORF">GMJLKIPL_0333</name>
</gene>
<evidence type="ECO:0000313" key="2">
    <source>
        <dbReference type="EMBL" id="GJD98425.1"/>
    </source>
</evidence>
<evidence type="ECO:0000313" key="3">
    <source>
        <dbReference type="Proteomes" id="UP001055153"/>
    </source>
</evidence>
<dbReference type="EMBL" id="BPQQ01000004">
    <property type="protein sequence ID" value="GJD98425.1"/>
    <property type="molecule type" value="Genomic_DNA"/>
</dbReference>
<protein>
    <submittedName>
        <fullName evidence="2">Uncharacterized protein</fullName>
    </submittedName>
</protein>
<keyword evidence="3" id="KW-1185">Reference proteome</keyword>
<proteinExistence type="predicted"/>
<dbReference type="Proteomes" id="UP001055153">
    <property type="component" value="Unassembled WGS sequence"/>
</dbReference>
<evidence type="ECO:0000256" key="1">
    <source>
        <dbReference type="SAM" id="SignalP"/>
    </source>
</evidence>
<reference evidence="2" key="2">
    <citation type="submission" date="2021-08" db="EMBL/GenBank/DDBJ databases">
        <authorList>
            <person name="Tani A."/>
            <person name="Ola A."/>
            <person name="Ogura Y."/>
            <person name="Katsura K."/>
            <person name="Hayashi T."/>
        </authorList>
    </citation>
    <scope>NUCLEOTIDE SEQUENCE</scope>
    <source>
        <strain evidence="2">DSM 17168</strain>
    </source>
</reference>
<feature type="signal peptide" evidence="1">
    <location>
        <begin position="1"/>
        <end position="27"/>
    </location>
</feature>
<sequence>MNAAHRRLLCAAATALLLPACVGEAAAACTRRIVNRSALTLVGSQNGGPAFVVPPGRTRSVRLVEPGTFDLAAYCSPVLAPGIAPAAQAHLTYEAILDRCYIELGTNELATTFGRGTFGMQGTWPFTANMPRQGDIVLGPVAAEACRPQ</sequence>
<accession>A0ABQ4S7K1</accession>
<organism evidence="2 3">
    <name type="scientific">Methylobacterium isbiliense</name>
    <dbReference type="NCBI Taxonomy" id="315478"/>
    <lineage>
        <taxon>Bacteria</taxon>
        <taxon>Pseudomonadati</taxon>
        <taxon>Pseudomonadota</taxon>
        <taxon>Alphaproteobacteria</taxon>
        <taxon>Hyphomicrobiales</taxon>
        <taxon>Methylobacteriaceae</taxon>
        <taxon>Methylobacterium</taxon>
    </lineage>
</organism>
<comment type="caution">
    <text evidence="2">The sequence shown here is derived from an EMBL/GenBank/DDBJ whole genome shotgun (WGS) entry which is preliminary data.</text>
</comment>
<name>A0ABQ4S7K1_9HYPH</name>